<keyword evidence="1" id="KW-0472">Membrane</keyword>
<name>G4D6K5_9FIRM</name>
<dbReference type="HOGENOM" id="CLU_2992704_0_0_9"/>
<comment type="caution">
    <text evidence="2">The sequence shown here is derived from an EMBL/GenBank/DDBJ whole genome shotgun (WGS) entry which is preliminary data.</text>
</comment>
<protein>
    <submittedName>
        <fullName evidence="2">Uncharacterized protein</fullName>
    </submittedName>
</protein>
<evidence type="ECO:0000256" key="1">
    <source>
        <dbReference type="SAM" id="Phobius"/>
    </source>
</evidence>
<reference evidence="2 3" key="1">
    <citation type="submission" date="2011-06" db="EMBL/GenBank/DDBJ databases">
        <authorList>
            <person name="Muzny D."/>
            <person name="Qin X."/>
            <person name="Deng J."/>
            <person name="Jiang H."/>
            <person name="Liu Y."/>
            <person name="Qu J."/>
            <person name="Song X.-Z."/>
            <person name="Zhang L."/>
            <person name="Thornton R."/>
            <person name="Coyle M."/>
            <person name="Francisco L."/>
            <person name="Jackson L."/>
            <person name="Javaid M."/>
            <person name="Korchina V."/>
            <person name="Kovar C."/>
            <person name="Mata R."/>
            <person name="Mathew T."/>
            <person name="Ngo R."/>
            <person name="Nguyen L."/>
            <person name="Nguyen N."/>
            <person name="Okwuonu G."/>
            <person name="Ongeri F."/>
            <person name="Pham C."/>
            <person name="Simmons D."/>
            <person name="Wilczek-Boney K."/>
            <person name="Hale W."/>
            <person name="Jakkamsetti A."/>
            <person name="Pham P."/>
            <person name="Ruth R."/>
            <person name="San Lucas F."/>
            <person name="Warren J."/>
            <person name="Zhang J."/>
            <person name="Zhao Z."/>
            <person name="Zhou C."/>
            <person name="Zhu D."/>
            <person name="Lee S."/>
            <person name="Bess C."/>
            <person name="Blankenburg K."/>
            <person name="Forbes L."/>
            <person name="Fu Q."/>
            <person name="Gubbala S."/>
            <person name="Hirani K."/>
            <person name="Jayaseelan J.C."/>
            <person name="Lara F."/>
            <person name="Munidasa M."/>
            <person name="Palculict T."/>
            <person name="Patil S."/>
            <person name="Pu L.-L."/>
            <person name="Saada N."/>
            <person name="Tang L."/>
            <person name="Weissenberger G."/>
            <person name="Zhu Y."/>
            <person name="Hemphill L."/>
            <person name="Shang Y."/>
            <person name="Youmans B."/>
            <person name="Ayvaz T."/>
            <person name="Ross M."/>
            <person name="Santibanez J."/>
            <person name="Aqrawi P."/>
            <person name="Gross S."/>
            <person name="Joshi V."/>
            <person name="Fowler G."/>
            <person name="Nazareth L."/>
            <person name="Reid J."/>
            <person name="Worley K."/>
            <person name="Petrosino J."/>
            <person name="Highlander S."/>
            <person name="Gibbs R."/>
        </authorList>
    </citation>
    <scope>NUCLEOTIDE SEQUENCE [LARGE SCALE GENOMIC DNA]</scope>
    <source>
        <strain evidence="2 3">ATCC 29427</strain>
    </source>
</reference>
<keyword evidence="3" id="KW-1185">Reference proteome</keyword>
<dbReference type="EMBL" id="AGBB01000206">
    <property type="protein sequence ID" value="EGY76480.1"/>
    <property type="molecule type" value="Genomic_DNA"/>
</dbReference>
<accession>G4D6K5</accession>
<dbReference type="AlphaFoldDB" id="G4D6K5"/>
<dbReference type="Proteomes" id="UP000003422">
    <property type="component" value="Unassembled WGS sequence"/>
</dbReference>
<evidence type="ECO:0000313" key="3">
    <source>
        <dbReference type="Proteomes" id="UP000003422"/>
    </source>
</evidence>
<keyword evidence="1" id="KW-1133">Transmembrane helix</keyword>
<gene>
    <name evidence="2" type="ORF">HMPREF9129_2035</name>
</gene>
<organism evidence="2 3">
    <name type="scientific">Peptoniphilus indolicus ATCC 29427</name>
    <dbReference type="NCBI Taxonomy" id="997350"/>
    <lineage>
        <taxon>Bacteria</taxon>
        <taxon>Bacillati</taxon>
        <taxon>Bacillota</taxon>
        <taxon>Tissierellia</taxon>
        <taxon>Tissierellales</taxon>
        <taxon>Peptoniphilaceae</taxon>
        <taxon>Peptoniphilus</taxon>
    </lineage>
</organism>
<keyword evidence="1" id="KW-0812">Transmembrane</keyword>
<sequence>MFDNPKVLISIFLKQSFTIVISFFYRFTKSLFHFTPHFLHLNNINISNLSKWFISDF</sequence>
<feature type="transmembrane region" description="Helical" evidence="1">
    <location>
        <begin position="6"/>
        <end position="25"/>
    </location>
</feature>
<evidence type="ECO:0000313" key="2">
    <source>
        <dbReference type="EMBL" id="EGY76480.1"/>
    </source>
</evidence>
<proteinExistence type="predicted"/>